<dbReference type="PANTHER" id="PTHR43827">
    <property type="entry name" value="2,5-DIKETO-D-GLUCONIC ACID REDUCTASE"/>
    <property type="match status" value="1"/>
</dbReference>
<dbReference type="GO" id="GO:0016616">
    <property type="term" value="F:oxidoreductase activity, acting on the CH-OH group of donors, NAD or NADP as acceptor"/>
    <property type="evidence" value="ECO:0007669"/>
    <property type="project" value="UniProtKB-ARBA"/>
</dbReference>
<dbReference type="InterPro" id="IPR020471">
    <property type="entry name" value="AKR"/>
</dbReference>
<dbReference type="PRINTS" id="PR00069">
    <property type="entry name" value="ALDKETRDTASE"/>
</dbReference>
<dbReference type="InterPro" id="IPR036812">
    <property type="entry name" value="NAD(P)_OxRdtase_dom_sf"/>
</dbReference>
<evidence type="ECO:0000313" key="5">
    <source>
        <dbReference type="Proteomes" id="UP000887581"/>
    </source>
</evidence>
<name>A0A915PNF7_9BILA</name>
<evidence type="ECO:0000256" key="1">
    <source>
        <dbReference type="ARBA" id="ARBA00007905"/>
    </source>
</evidence>
<reference evidence="6" key="1">
    <citation type="submission" date="2022-11" db="UniProtKB">
        <authorList>
            <consortium name="WormBaseParasite"/>
        </authorList>
    </citation>
    <scope>IDENTIFICATION</scope>
</reference>
<keyword evidence="3" id="KW-0560">Oxidoreductase</keyword>
<comment type="similarity">
    <text evidence="1">Belongs to the aldo/keto reductase family.</text>
</comment>
<keyword evidence="2" id="KW-0521">NADP</keyword>
<dbReference type="AlphaFoldDB" id="A0A915PNF7"/>
<organism evidence="5 6">
    <name type="scientific">Setaria digitata</name>
    <dbReference type="NCBI Taxonomy" id="48799"/>
    <lineage>
        <taxon>Eukaryota</taxon>
        <taxon>Metazoa</taxon>
        <taxon>Ecdysozoa</taxon>
        <taxon>Nematoda</taxon>
        <taxon>Chromadorea</taxon>
        <taxon>Rhabditida</taxon>
        <taxon>Spirurina</taxon>
        <taxon>Spiruromorpha</taxon>
        <taxon>Filarioidea</taxon>
        <taxon>Setariidae</taxon>
        <taxon>Setaria</taxon>
    </lineage>
</organism>
<dbReference type="PROSITE" id="PS00798">
    <property type="entry name" value="ALDOKETO_REDUCTASE_1"/>
    <property type="match status" value="1"/>
</dbReference>
<evidence type="ECO:0000256" key="2">
    <source>
        <dbReference type="ARBA" id="ARBA00022857"/>
    </source>
</evidence>
<dbReference type="FunFam" id="3.20.20.100:FF:000006">
    <property type="entry name" value="Aldo-keto reductase family 1 member A1"/>
    <property type="match status" value="1"/>
</dbReference>
<feature type="domain" description="NADP-dependent oxidoreductase" evidence="4">
    <location>
        <begin position="147"/>
        <end position="415"/>
    </location>
</feature>
<dbReference type="PROSITE" id="PS00063">
    <property type="entry name" value="ALDOKETO_REDUCTASE_3"/>
    <property type="match status" value="1"/>
</dbReference>
<protein>
    <submittedName>
        <fullName evidence="6">NADP-dependent oxidoreductase domain-containing protein</fullName>
    </submittedName>
</protein>
<evidence type="ECO:0000313" key="6">
    <source>
        <dbReference type="WBParaSite" id="sdigi.contig17.g1551.t1"/>
    </source>
</evidence>
<dbReference type="Gene3D" id="3.20.20.100">
    <property type="entry name" value="NADP-dependent oxidoreductase domain"/>
    <property type="match status" value="1"/>
</dbReference>
<dbReference type="PANTHER" id="PTHR43827:SF3">
    <property type="entry name" value="NADP-DEPENDENT OXIDOREDUCTASE DOMAIN-CONTAINING PROTEIN"/>
    <property type="match status" value="1"/>
</dbReference>
<dbReference type="Proteomes" id="UP000887581">
    <property type="component" value="Unplaced"/>
</dbReference>
<evidence type="ECO:0000259" key="4">
    <source>
        <dbReference type="Pfam" id="PF00248"/>
    </source>
</evidence>
<dbReference type="InterPro" id="IPR023210">
    <property type="entry name" value="NADP_OxRdtase_dom"/>
</dbReference>
<dbReference type="WBParaSite" id="sdigi.contig17.g1551.t1">
    <property type="protein sequence ID" value="sdigi.contig17.g1551.t1"/>
    <property type="gene ID" value="sdigi.contig17.g1551"/>
</dbReference>
<dbReference type="InterPro" id="IPR018170">
    <property type="entry name" value="Aldo/ket_reductase_CS"/>
</dbReference>
<keyword evidence="5" id="KW-1185">Reference proteome</keyword>
<dbReference type="SUPFAM" id="SSF51430">
    <property type="entry name" value="NAD(P)-linked oxidoreductase"/>
    <property type="match status" value="1"/>
</dbReference>
<accession>A0A915PNF7</accession>
<dbReference type="PROSITE" id="PS00062">
    <property type="entry name" value="ALDOKETO_REDUCTASE_2"/>
    <property type="match status" value="1"/>
</dbReference>
<evidence type="ECO:0000256" key="3">
    <source>
        <dbReference type="ARBA" id="ARBA00023002"/>
    </source>
</evidence>
<sequence length="438" mass="50452">MNSGKETKKENRTKCFDCLSRDRAILLRNHWLFCALVILTEAQMLKEKMERKQNLLMASIQSVEEDETSVNVTFFNFSTPANSSMVPLYLIADHLSKYHKGYKENVFKDRSSVKDVESEDNKDSRKRENRGTSVNLNITGRYHIPSIGLGTWLAQPGQVGNAVRVALSNGYRHIDCAHVYRNQVEVGEGLAERADVFITSKIWNTFHSYEMSKKAVDIILNELRLDYLDLCLIHWPQGYEESGEFFPKRPDGEKFKYSNVDYLDTWRALEECVKMGKVRSLGLSNFNHKQILRVISNGTIKPAVLQVELHPYFQQRKLHDFCEEHGIVVTAYSPLANPSTPFRKEGDAVLLNDPIILKLAEVHHKSAAQIALRWGVQRGLVVIPKSVTEKRIVENINIFDFELKSEEMALIDTLDKNWRILDLARDSDHPFFPFNEKY</sequence>
<dbReference type="Pfam" id="PF00248">
    <property type="entry name" value="Aldo_ket_red"/>
    <property type="match status" value="1"/>
</dbReference>
<proteinExistence type="inferred from homology"/>